<evidence type="ECO:0000256" key="4">
    <source>
        <dbReference type="ARBA" id="ARBA00023136"/>
    </source>
</evidence>
<protein>
    <submittedName>
        <fullName evidence="8">RDD family protein</fullName>
    </submittedName>
</protein>
<feature type="compositionally biased region" description="Low complexity" evidence="5">
    <location>
        <begin position="298"/>
        <end position="334"/>
    </location>
</feature>
<dbReference type="PANTHER" id="PTHR38480:SF1">
    <property type="entry name" value="SLR0254 PROTEIN"/>
    <property type="match status" value="1"/>
</dbReference>
<evidence type="ECO:0000256" key="6">
    <source>
        <dbReference type="SAM" id="Phobius"/>
    </source>
</evidence>
<reference evidence="8" key="1">
    <citation type="submission" date="2020-07" db="EMBL/GenBank/DDBJ databases">
        <title>Huge and variable diversity of episymbiotic CPR bacteria and DPANN archaea in groundwater ecosystems.</title>
        <authorList>
            <person name="He C.Y."/>
            <person name="Keren R."/>
            <person name="Whittaker M."/>
            <person name="Farag I.F."/>
            <person name="Doudna J."/>
            <person name="Cate J.H.D."/>
            <person name="Banfield J.F."/>
        </authorList>
    </citation>
    <scope>NUCLEOTIDE SEQUENCE</scope>
    <source>
        <strain evidence="8">NC_groundwater_1813_Pr3_B-0.1um_71_17</strain>
    </source>
</reference>
<evidence type="ECO:0000313" key="8">
    <source>
        <dbReference type="EMBL" id="MBI5170259.1"/>
    </source>
</evidence>
<evidence type="ECO:0000313" key="9">
    <source>
        <dbReference type="Proteomes" id="UP000696931"/>
    </source>
</evidence>
<dbReference type="EMBL" id="JACRIW010000087">
    <property type="protein sequence ID" value="MBI5170259.1"/>
    <property type="molecule type" value="Genomic_DNA"/>
</dbReference>
<sequence length="343" mass="36576">MPSKTEVRLVMSPEGVALPFELAPPSERAVALLLDLLLLHGLLLLLAGVAIGLTGLGLGGHGAALFLLASFVLRNAYFSFCEIAWGGKTPGKHAFHLRVVSRDGGALSAEAVIARNLTRDFEVFLPFLSLFAPGALLPGLPGWAALLGLGWLLAGGLLPLFNRDHLRLGDMLGGTLVVRAPRVTLLPDVADAAPAPAAATGAAGPRGHVFTLEQLDLYGIEQLQVLERLLRAAETENNGPVLRGVGERIRTKIGWSEWVPESRELEFLQDFYRQQRARLEHKALFGVRQERKREGRLAPAVLAAAKPAKPAQPAEPAGPATRPEPETPAATPEGGHAREPDAS</sequence>
<feature type="region of interest" description="Disordered" evidence="5">
    <location>
        <begin position="296"/>
        <end position="343"/>
    </location>
</feature>
<gene>
    <name evidence="8" type="ORF">HZA61_12285</name>
</gene>
<feature type="transmembrane region" description="Helical" evidence="6">
    <location>
        <begin position="29"/>
        <end position="53"/>
    </location>
</feature>
<evidence type="ECO:0000256" key="5">
    <source>
        <dbReference type="SAM" id="MobiDB-lite"/>
    </source>
</evidence>
<feature type="domain" description="RDD" evidence="7">
    <location>
        <begin position="23"/>
        <end position="173"/>
    </location>
</feature>
<comment type="caution">
    <text evidence="8">The sequence shown here is derived from an EMBL/GenBank/DDBJ whole genome shotgun (WGS) entry which is preliminary data.</text>
</comment>
<dbReference type="Proteomes" id="UP000696931">
    <property type="component" value="Unassembled WGS sequence"/>
</dbReference>
<dbReference type="InterPro" id="IPR010432">
    <property type="entry name" value="RDD"/>
</dbReference>
<accession>A0A933SHZ8</accession>
<dbReference type="PANTHER" id="PTHR38480">
    <property type="entry name" value="SLR0254 PROTEIN"/>
    <property type="match status" value="1"/>
</dbReference>
<keyword evidence="3 6" id="KW-1133">Transmembrane helix</keyword>
<organism evidence="8 9">
    <name type="scientific">Eiseniibacteriota bacterium</name>
    <dbReference type="NCBI Taxonomy" id="2212470"/>
    <lineage>
        <taxon>Bacteria</taxon>
        <taxon>Candidatus Eiseniibacteriota</taxon>
    </lineage>
</organism>
<dbReference type="GO" id="GO:0016020">
    <property type="term" value="C:membrane"/>
    <property type="evidence" value="ECO:0007669"/>
    <property type="project" value="UniProtKB-SubCell"/>
</dbReference>
<keyword evidence="2 6" id="KW-0812">Transmembrane</keyword>
<keyword evidence="4 6" id="KW-0472">Membrane</keyword>
<evidence type="ECO:0000259" key="7">
    <source>
        <dbReference type="Pfam" id="PF06271"/>
    </source>
</evidence>
<dbReference type="Pfam" id="PF06271">
    <property type="entry name" value="RDD"/>
    <property type="match status" value="1"/>
</dbReference>
<dbReference type="AlphaFoldDB" id="A0A933SHZ8"/>
<comment type="subcellular location">
    <subcellularLocation>
        <location evidence="1">Membrane</location>
        <topology evidence="1">Multi-pass membrane protein</topology>
    </subcellularLocation>
</comment>
<name>A0A933SHZ8_UNCEI</name>
<evidence type="ECO:0000256" key="1">
    <source>
        <dbReference type="ARBA" id="ARBA00004141"/>
    </source>
</evidence>
<feature type="transmembrane region" description="Helical" evidence="6">
    <location>
        <begin position="140"/>
        <end position="161"/>
    </location>
</feature>
<evidence type="ECO:0000256" key="2">
    <source>
        <dbReference type="ARBA" id="ARBA00022692"/>
    </source>
</evidence>
<feature type="transmembrane region" description="Helical" evidence="6">
    <location>
        <begin position="65"/>
        <end position="85"/>
    </location>
</feature>
<evidence type="ECO:0000256" key="3">
    <source>
        <dbReference type="ARBA" id="ARBA00022989"/>
    </source>
</evidence>
<proteinExistence type="predicted"/>